<evidence type="ECO:0000313" key="8">
    <source>
        <dbReference type="Proteomes" id="UP000779809"/>
    </source>
</evidence>
<dbReference type="Pfam" id="PF03544">
    <property type="entry name" value="TonB_C"/>
    <property type="match status" value="1"/>
</dbReference>
<accession>A0A932A9S3</accession>
<comment type="caution">
    <text evidence="7">The sequence shown here is derived from an EMBL/GenBank/DDBJ whole genome shotgun (WGS) entry which is preliminary data.</text>
</comment>
<proteinExistence type="predicted"/>
<reference evidence="7" key="1">
    <citation type="submission" date="2020-07" db="EMBL/GenBank/DDBJ databases">
        <title>Huge and variable diversity of episymbiotic CPR bacteria and DPANN archaea in groundwater ecosystems.</title>
        <authorList>
            <person name="He C.Y."/>
            <person name="Keren R."/>
            <person name="Whittaker M."/>
            <person name="Farag I.F."/>
            <person name="Doudna J."/>
            <person name="Cate J.H.D."/>
            <person name="Banfield J.F."/>
        </authorList>
    </citation>
    <scope>NUCLEOTIDE SEQUENCE</scope>
    <source>
        <strain evidence="7">NC_groundwater_580_Pr5_B-0.1um_64_19</strain>
    </source>
</reference>
<dbReference type="EMBL" id="JACPNR010000009">
    <property type="protein sequence ID" value="MBI2678691.1"/>
    <property type="molecule type" value="Genomic_DNA"/>
</dbReference>
<keyword evidence="3" id="KW-1133">Transmembrane helix</keyword>
<dbReference type="GO" id="GO:0016020">
    <property type="term" value="C:membrane"/>
    <property type="evidence" value="ECO:0007669"/>
    <property type="project" value="UniProtKB-SubCell"/>
</dbReference>
<dbReference type="Proteomes" id="UP000779809">
    <property type="component" value="Unassembled WGS sequence"/>
</dbReference>
<keyword evidence="2" id="KW-0812">Transmembrane</keyword>
<dbReference type="SUPFAM" id="SSF74653">
    <property type="entry name" value="TolA/TonB C-terminal domain"/>
    <property type="match status" value="1"/>
</dbReference>
<evidence type="ECO:0000256" key="3">
    <source>
        <dbReference type="ARBA" id="ARBA00022989"/>
    </source>
</evidence>
<dbReference type="PROSITE" id="PS52015">
    <property type="entry name" value="TONB_CTD"/>
    <property type="match status" value="1"/>
</dbReference>
<gene>
    <name evidence="7" type="ORF">HYX28_07895</name>
</gene>
<comment type="subcellular location">
    <subcellularLocation>
        <location evidence="1">Membrane</location>
        <topology evidence="1">Single-pass membrane protein</topology>
    </subcellularLocation>
</comment>
<dbReference type="InterPro" id="IPR006260">
    <property type="entry name" value="TonB/TolA_C"/>
</dbReference>
<feature type="domain" description="TonB C-terminal" evidence="6">
    <location>
        <begin position="27"/>
        <end position="111"/>
    </location>
</feature>
<sequence length="111" mass="11704">MSFSRFKSWVARAALVAVIAASVTPSALADDRKIKSEVKPAYPELAKKMNVSGAVKVEIVITPAGTVKSAKALGGHPLLIEPSVEAAKKCKFEPGSGETTQVMTFNFKAAQ</sequence>
<evidence type="ECO:0000256" key="5">
    <source>
        <dbReference type="SAM" id="SignalP"/>
    </source>
</evidence>
<dbReference type="GO" id="GO:0055085">
    <property type="term" value="P:transmembrane transport"/>
    <property type="evidence" value="ECO:0007669"/>
    <property type="project" value="InterPro"/>
</dbReference>
<evidence type="ECO:0000256" key="1">
    <source>
        <dbReference type="ARBA" id="ARBA00004167"/>
    </source>
</evidence>
<dbReference type="NCBIfam" id="TIGR01352">
    <property type="entry name" value="tonB_Cterm"/>
    <property type="match status" value="1"/>
</dbReference>
<keyword evidence="5" id="KW-0732">Signal</keyword>
<organism evidence="7 8">
    <name type="scientific">Candidatus Korobacter versatilis</name>
    <dbReference type="NCBI Taxonomy" id="658062"/>
    <lineage>
        <taxon>Bacteria</taxon>
        <taxon>Pseudomonadati</taxon>
        <taxon>Acidobacteriota</taxon>
        <taxon>Terriglobia</taxon>
        <taxon>Terriglobales</taxon>
        <taxon>Candidatus Korobacteraceae</taxon>
        <taxon>Candidatus Korobacter</taxon>
    </lineage>
</organism>
<feature type="chain" id="PRO_5037197077" evidence="5">
    <location>
        <begin position="30"/>
        <end position="111"/>
    </location>
</feature>
<evidence type="ECO:0000259" key="6">
    <source>
        <dbReference type="PROSITE" id="PS52015"/>
    </source>
</evidence>
<dbReference type="AlphaFoldDB" id="A0A932A9S3"/>
<evidence type="ECO:0000256" key="4">
    <source>
        <dbReference type="ARBA" id="ARBA00023136"/>
    </source>
</evidence>
<keyword evidence="4" id="KW-0472">Membrane</keyword>
<evidence type="ECO:0000313" key="7">
    <source>
        <dbReference type="EMBL" id="MBI2678691.1"/>
    </source>
</evidence>
<name>A0A932A9S3_9BACT</name>
<feature type="signal peptide" evidence="5">
    <location>
        <begin position="1"/>
        <end position="29"/>
    </location>
</feature>
<evidence type="ECO:0000256" key="2">
    <source>
        <dbReference type="ARBA" id="ARBA00022692"/>
    </source>
</evidence>
<protein>
    <submittedName>
        <fullName evidence="7">Energy transducer TonB</fullName>
    </submittedName>
</protein>
<dbReference type="Gene3D" id="3.30.2420.10">
    <property type="entry name" value="TonB"/>
    <property type="match status" value="1"/>
</dbReference>
<dbReference type="InterPro" id="IPR037682">
    <property type="entry name" value="TonB_C"/>
</dbReference>